<feature type="chain" id="PRO_5035687296" evidence="1">
    <location>
        <begin position="19"/>
        <end position="287"/>
    </location>
</feature>
<reference evidence="3" key="1">
    <citation type="submission" date="2021-02" db="EMBL/GenBank/DDBJ databases">
        <authorList>
            <person name="Nowell W R."/>
        </authorList>
    </citation>
    <scope>NUCLEOTIDE SEQUENCE</scope>
</reference>
<evidence type="ECO:0000313" key="2">
    <source>
        <dbReference type="EMBL" id="CAF1223558.1"/>
    </source>
</evidence>
<dbReference type="Proteomes" id="UP000677228">
    <property type="component" value="Unassembled WGS sequence"/>
</dbReference>
<dbReference type="EMBL" id="CAJNOQ010017365">
    <property type="protein sequence ID" value="CAF1397866.1"/>
    <property type="molecule type" value="Genomic_DNA"/>
</dbReference>
<evidence type="ECO:0000313" key="5">
    <source>
        <dbReference type="EMBL" id="CAF4291972.1"/>
    </source>
</evidence>
<dbReference type="EMBL" id="CAJOBC010082783">
    <property type="protein sequence ID" value="CAF4291972.1"/>
    <property type="molecule type" value="Genomic_DNA"/>
</dbReference>
<dbReference type="Proteomes" id="UP000663829">
    <property type="component" value="Unassembled WGS sequence"/>
</dbReference>
<keyword evidence="1" id="KW-0732">Signal</keyword>
<comment type="caution">
    <text evidence="3">The sequence shown here is derived from an EMBL/GenBank/DDBJ whole genome shotgun (WGS) entry which is preliminary data.</text>
</comment>
<organism evidence="3 6">
    <name type="scientific">Didymodactylos carnosus</name>
    <dbReference type="NCBI Taxonomy" id="1234261"/>
    <lineage>
        <taxon>Eukaryota</taxon>
        <taxon>Metazoa</taxon>
        <taxon>Spiralia</taxon>
        <taxon>Gnathifera</taxon>
        <taxon>Rotifera</taxon>
        <taxon>Eurotatoria</taxon>
        <taxon>Bdelloidea</taxon>
        <taxon>Philodinida</taxon>
        <taxon>Philodinidae</taxon>
        <taxon>Didymodactylos</taxon>
    </lineage>
</organism>
<keyword evidence="6" id="KW-1185">Reference proteome</keyword>
<protein>
    <submittedName>
        <fullName evidence="3">Uncharacterized protein</fullName>
    </submittedName>
</protein>
<evidence type="ECO:0000256" key="1">
    <source>
        <dbReference type="SAM" id="SignalP"/>
    </source>
</evidence>
<dbReference type="EMBL" id="CAJNOK010015345">
    <property type="protein sequence ID" value="CAF1223558.1"/>
    <property type="molecule type" value="Genomic_DNA"/>
</dbReference>
<evidence type="ECO:0000313" key="6">
    <source>
        <dbReference type="Proteomes" id="UP000663829"/>
    </source>
</evidence>
<name>A0A815L318_9BILA</name>
<dbReference type="Proteomes" id="UP000681722">
    <property type="component" value="Unassembled WGS sequence"/>
</dbReference>
<evidence type="ECO:0000313" key="3">
    <source>
        <dbReference type="EMBL" id="CAF1397866.1"/>
    </source>
</evidence>
<dbReference type="AlphaFoldDB" id="A0A815L318"/>
<gene>
    <name evidence="3" type="ORF">GPM918_LOCUS33118</name>
    <name evidence="2" type="ORF">OVA965_LOCUS25036</name>
    <name evidence="5" type="ORF">SRO942_LOCUS33797</name>
    <name evidence="4" type="ORF">TMI583_LOCUS25761</name>
</gene>
<evidence type="ECO:0000313" key="4">
    <source>
        <dbReference type="EMBL" id="CAF4031828.1"/>
    </source>
</evidence>
<accession>A0A815L318</accession>
<dbReference type="EMBL" id="CAJOBA010036887">
    <property type="protein sequence ID" value="CAF4031828.1"/>
    <property type="molecule type" value="Genomic_DNA"/>
</dbReference>
<dbReference type="Proteomes" id="UP000682733">
    <property type="component" value="Unassembled WGS sequence"/>
</dbReference>
<feature type="signal peptide" evidence="1">
    <location>
        <begin position="1"/>
        <end position="18"/>
    </location>
</feature>
<proteinExistence type="predicted"/>
<sequence>MHKSLSLLLLLMPSMIVSFVPNSDCLIHASHAMSTHEQALIFNRKVKKEATIILEMARSALEDLRSNAPSSDAPCEPTATCQWVLMYGPILDMNYTSINNTCCAWSPPANYTTVMSTKWKDLNTAQNVLVNTDDNNLNSLSTGILETVRLYPDLLAYPFVANASDALIHNRQIRCEAIQLVKLSRQVCSNFQRLYSEHMFDYNMSLIDEQQNVIDVANGKMMFTRVSRLINTENQYTGTRISQLISDTQMALFSLIIVRYDDVNSIADGINRAMWWFSNLHDLPTII</sequence>